<sequence length="442" mass="49869">MLLPATHSLSRKRSRSNTLGDEGLRPHCDLSTAHPTLDISNDVFRSLDIRFKKSKPEGVLENAIANGNIPHGDIATNHSTEGSRARNEDLTDEGIDDDFTDEGLTDEGIADDESTCSTKPIEPGDIKTESLWGREYPINEWQPHDQKRTEAWELRLANTMKKCPMLTGYGSHELYSNLFGTCETMIPSTYRVSLRPIALANVLAANGHKCALDVGSAGGNWAMDFADEHPGLDVISVDLSTSTPEWVPPNLTFQTVERLDLQDFSTSSMDFVHFRELKGRISHWREFLEQVFNVLKPGGVAEFHEEAIKLKGEEELPKDGFMVQWGDLFREAGARRGADFEMIDSRQQLSLLRDAGFSDIKRNRYKVPIGPWHTSLQQQELGRLAWKAFTYDIEGSILRPAIKNLGWSEEECQLFTTNLRNELQMTTVKPYMTHFVVVCKKP</sequence>
<dbReference type="VEuPathDB" id="FungiDB:FOXG_01398"/>
<protein>
    <recommendedName>
        <fullName evidence="5">Methyltransferase</fullName>
    </recommendedName>
</protein>
<name>A0A0J9U9V1_FUSO4</name>
<dbReference type="PANTHER" id="PTHR43591:SF24">
    <property type="entry name" value="2-METHOXY-6-POLYPRENYL-1,4-BENZOQUINOL METHYLASE, MITOCHONDRIAL"/>
    <property type="match status" value="1"/>
</dbReference>
<dbReference type="CDD" id="cd02440">
    <property type="entry name" value="AdoMet_MTases"/>
    <property type="match status" value="1"/>
</dbReference>
<dbReference type="EMBL" id="DS231696">
    <property type="protein sequence ID" value="KNA96048.1"/>
    <property type="molecule type" value="Genomic_DNA"/>
</dbReference>
<evidence type="ECO:0000256" key="1">
    <source>
        <dbReference type="ARBA" id="ARBA00038158"/>
    </source>
</evidence>
<dbReference type="Gene3D" id="3.40.50.150">
    <property type="entry name" value="Vaccinia Virus protein VP39"/>
    <property type="match status" value="1"/>
</dbReference>
<dbReference type="KEGG" id="fox:FOXG_01398"/>
<feature type="region of interest" description="Disordered" evidence="2">
    <location>
        <begin position="1"/>
        <end position="27"/>
    </location>
</feature>
<feature type="region of interest" description="Disordered" evidence="2">
    <location>
        <begin position="71"/>
        <end position="124"/>
    </location>
</feature>
<dbReference type="SUPFAM" id="SSF53335">
    <property type="entry name" value="S-adenosyl-L-methionine-dependent methyltransferases"/>
    <property type="match status" value="1"/>
</dbReference>
<reference evidence="3" key="1">
    <citation type="submission" date="2007-04" db="EMBL/GenBank/DDBJ databases">
        <authorList>
            <consortium name="The Broad Institute Genome Sequencing Platform"/>
            <person name="Birren B."/>
            <person name="Lander E."/>
            <person name="Galagan J."/>
            <person name="Nusbaum C."/>
            <person name="Devon K."/>
            <person name="Ma L.-J."/>
            <person name="Jaffe D."/>
            <person name="Butler J."/>
            <person name="Alvarez P."/>
            <person name="Gnerre S."/>
            <person name="Grabherr M."/>
            <person name="Kleber M."/>
            <person name="Mauceli E."/>
            <person name="Brockman W."/>
            <person name="MacCallum I.A."/>
            <person name="Young S."/>
            <person name="LaButti K."/>
            <person name="DeCaprio D."/>
            <person name="Crawford M."/>
            <person name="Koehrsen M."/>
            <person name="Engels R."/>
            <person name="Montgomery P."/>
            <person name="Pearson M."/>
            <person name="Howarth C."/>
            <person name="Larson L."/>
            <person name="White J."/>
            <person name="O'Leary S."/>
            <person name="Kodira C."/>
            <person name="Zeng Q."/>
            <person name="Yandava C."/>
            <person name="Alvarado L."/>
            <person name="Kistler C."/>
            <person name="Shim W.-B."/>
            <person name="Kang S."/>
            <person name="Woloshuk C."/>
        </authorList>
    </citation>
    <scope>NUCLEOTIDE SEQUENCE</scope>
    <source>
        <strain evidence="3">4287</strain>
    </source>
</reference>
<evidence type="ECO:0000256" key="2">
    <source>
        <dbReference type="SAM" id="MobiDB-lite"/>
    </source>
</evidence>
<dbReference type="RefSeq" id="XP_018234094.1">
    <property type="nucleotide sequence ID" value="XM_018378214.1"/>
</dbReference>
<accession>A0A0J9U9V1</accession>
<dbReference type="PANTHER" id="PTHR43591">
    <property type="entry name" value="METHYLTRANSFERASE"/>
    <property type="match status" value="1"/>
</dbReference>
<gene>
    <name evidence="3" type="ORF">FOXG_01398</name>
</gene>
<feature type="compositionally biased region" description="Acidic residues" evidence="2">
    <location>
        <begin position="90"/>
        <end position="114"/>
    </location>
</feature>
<dbReference type="Pfam" id="PF13489">
    <property type="entry name" value="Methyltransf_23"/>
    <property type="match status" value="1"/>
</dbReference>
<comment type="similarity">
    <text evidence="1">Belongs to the methyltransferase superfamily. LaeA methyltransferase family.</text>
</comment>
<dbReference type="InterPro" id="IPR029063">
    <property type="entry name" value="SAM-dependent_MTases_sf"/>
</dbReference>
<dbReference type="OrthoDB" id="2013972at2759"/>
<evidence type="ECO:0000313" key="3">
    <source>
        <dbReference type="EMBL" id="KNA96048.1"/>
    </source>
</evidence>
<organism evidence="3 4">
    <name type="scientific">Fusarium oxysporum f. sp. lycopersici (strain 4287 / CBS 123668 / FGSC 9935 / NRRL 34936)</name>
    <name type="common">Fusarium vascular wilt of tomato</name>
    <dbReference type="NCBI Taxonomy" id="426428"/>
    <lineage>
        <taxon>Eukaryota</taxon>
        <taxon>Fungi</taxon>
        <taxon>Dikarya</taxon>
        <taxon>Ascomycota</taxon>
        <taxon>Pezizomycotina</taxon>
        <taxon>Sordariomycetes</taxon>
        <taxon>Hypocreomycetidae</taxon>
        <taxon>Hypocreales</taxon>
        <taxon>Nectriaceae</taxon>
        <taxon>Fusarium</taxon>
        <taxon>Fusarium oxysporum species complex</taxon>
    </lineage>
</organism>
<dbReference type="AlphaFoldDB" id="A0A0J9U9V1"/>
<dbReference type="GO" id="GO:0008168">
    <property type="term" value="F:methyltransferase activity"/>
    <property type="evidence" value="ECO:0007669"/>
    <property type="project" value="TreeGrafter"/>
</dbReference>
<proteinExistence type="inferred from homology"/>
<dbReference type="GeneID" id="28943654"/>
<reference evidence="3" key="2">
    <citation type="journal article" date="2010" name="Nature">
        <title>Comparative genomics reveals mobile pathogenicity chromosomes in Fusarium.</title>
        <authorList>
            <person name="Ma L.J."/>
            <person name="van der Does H.C."/>
            <person name="Borkovich K.A."/>
            <person name="Coleman J.J."/>
            <person name="Daboussi M.J."/>
            <person name="Di Pietro A."/>
            <person name="Dufresne M."/>
            <person name="Freitag M."/>
            <person name="Grabherr M."/>
            <person name="Henrissat B."/>
            <person name="Houterman P.M."/>
            <person name="Kang S."/>
            <person name="Shim W.B."/>
            <person name="Woloshuk C."/>
            <person name="Xie X."/>
            <person name="Xu J.R."/>
            <person name="Antoniw J."/>
            <person name="Baker S.E."/>
            <person name="Bluhm B.H."/>
            <person name="Breakspear A."/>
            <person name="Brown D.W."/>
            <person name="Butchko R.A."/>
            <person name="Chapman S."/>
            <person name="Coulson R."/>
            <person name="Coutinho P.M."/>
            <person name="Danchin E.G."/>
            <person name="Diener A."/>
            <person name="Gale L.R."/>
            <person name="Gardiner D.M."/>
            <person name="Goff S."/>
            <person name="Hammond-Kosack K.E."/>
            <person name="Hilburn K."/>
            <person name="Hua-Van A."/>
            <person name="Jonkers W."/>
            <person name="Kazan K."/>
            <person name="Kodira C.D."/>
            <person name="Koehrsen M."/>
            <person name="Kumar L."/>
            <person name="Lee Y.H."/>
            <person name="Li L."/>
            <person name="Manners J.M."/>
            <person name="Miranda-Saavedra D."/>
            <person name="Mukherjee M."/>
            <person name="Park G."/>
            <person name="Park J."/>
            <person name="Park S.Y."/>
            <person name="Proctor R.H."/>
            <person name="Regev A."/>
            <person name="Ruiz-Roldan M.C."/>
            <person name="Sain D."/>
            <person name="Sakthikumar S."/>
            <person name="Sykes S."/>
            <person name="Schwartz D.C."/>
            <person name="Turgeon B.G."/>
            <person name="Wapinski I."/>
            <person name="Yoder O."/>
            <person name="Young S."/>
            <person name="Zeng Q."/>
            <person name="Zhou S."/>
            <person name="Galagan J."/>
            <person name="Cuomo C.A."/>
            <person name="Kistler H.C."/>
            <person name="Rep M."/>
        </authorList>
    </citation>
    <scope>NUCLEOTIDE SEQUENCE [LARGE SCALE GENOMIC DNA]</scope>
    <source>
        <strain evidence="3">4287</strain>
    </source>
</reference>
<dbReference type="Proteomes" id="UP000009097">
    <property type="component" value="Unassembled WGS sequence"/>
</dbReference>
<evidence type="ECO:0000313" key="4">
    <source>
        <dbReference type="Proteomes" id="UP000009097"/>
    </source>
</evidence>
<evidence type="ECO:0008006" key="5">
    <source>
        <dbReference type="Google" id="ProtNLM"/>
    </source>
</evidence>